<keyword evidence="1" id="KW-1133">Transmembrane helix</keyword>
<gene>
    <name evidence="3" type="ORF">C3743_39195</name>
    <name evidence="2" type="ORF">QZM56_37355</name>
</gene>
<dbReference type="EMBL" id="PQVP01000004">
    <property type="protein sequence ID" value="POZ80458.1"/>
    <property type="molecule type" value="Genomic_DNA"/>
</dbReference>
<keyword evidence="1" id="KW-0472">Membrane</keyword>
<dbReference type="GeneID" id="39468126"/>
<evidence type="ECO:0000256" key="1">
    <source>
        <dbReference type="SAM" id="Phobius"/>
    </source>
</evidence>
<evidence type="ECO:0000313" key="3">
    <source>
        <dbReference type="EMBL" id="POZ80458.1"/>
    </source>
</evidence>
<dbReference type="AlphaFoldDB" id="A0A2S5DMW5"/>
<organism evidence="3 4">
    <name type="scientific">Burkholderia contaminans</name>
    <dbReference type="NCBI Taxonomy" id="488447"/>
    <lineage>
        <taxon>Bacteria</taxon>
        <taxon>Pseudomonadati</taxon>
        <taxon>Pseudomonadota</taxon>
        <taxon>Betaproteobacteria</taxon>
        <taxon>Burkholderiales</taxon>
        <taxon>Burkholderiaceae</taxon>
        <taxon>Burkholderia</taxon>
        <taxon>Burkholderia cepacia complex</taxon>
    </lineage>
</organism>
<protein>
    <submittedName>
        <fullName evidence="3">Uncharacterized protein</fullName>
    </submittedName>
</protein>
<sequence>MSIFEIASWIALGTVPITALVTVVRSIYTGNWIWTRFLLLPVILTALLLCFDMTRPQPVTIVNLIAALPFLLAAFCLVNMLAGLCTGGLPETETIK</sequence>
<evidence type="ECO:0000313" key="4">
    <source>
        <dbReference type="Proteomes" id="UP000238655"/>
    </source>
</evidence>
<accession>A0A2S5DMW5</accession>
<name>A0A2S5DMW5_9BURK</name>
<reference evidence="3 4" key="1">
    <citation type="submission" date="2018-01" db="EMBL/GenBank/DDBJ databases">
        <title>Successful Treatment of Persistent Burkholderia cepacia Bacteremia with Ceftazidime-Avibactam.</title>
        <authorList>
            <person name="Tamma P."/>
            <person name="Fan Y."/>
            <person name="Bergman Y."/>
            <person name="Sick-Samuels A."/>
            <person name="Hsu A."/>
            <person name="Timp W."/>
            <person name="Simner P."/>
        </authorList>
    </citation>
    <scope>NUCLEOTIDE SEQUENCE [LARGE SCALE GENOMIC DNA]</scope>
    <source>
        <strain evidence="3 4">170816</strain>
    </source>
</reference>
<dbReference type="Proteomes" id="UP001172109">
    <property type="component" value="Unassembled WGS sequence"/>
</dbReference>
<evidence type="ECO:0000313" key="2">
    <source>
        <dbReference type="EMBL" id="MDN7570165.1"/>
    </source>
</evidence>
<feature type="transmembrane region" description="Helical" evidence="1">
    <location>
        <begin position="34"/>
        <end position="54"/>
    </location>
</feature>
<reference evidence="2" key="2">
    <citation type="submission" date="2023-07" db="EMBL/GenBank/DDBJ databases">
        <title>A collection of bacterial strains from the Burkholderia cepacia Research Laboratory and Repository.</title>
        <authorList>
            <person name="Lipuma J."/>
            <person name="Spilker T."/>
            <person name="Caverly L."/>
        </authorList>
    </citation>
    <scope>NUCLEOTIDE SEQUENCE</scope>
    <source>
        <strain evidence="2">AU44979</strain>
    </source>
</reference>
<dbReference type="Proteomes" id="UP000238655">
    <property type="component" value="Unassembled WGS sequence"/>
</dbReference>
<dbReference type="RefSeq" id="WP_049035950.1">
    <property type="nucleotide sequence ID" value="NZ_CP073666.1"/>
</dbReference>
<comment type="caution">
    <text evidence="3">The sequence shown here is derived from an EMBL/GenBank/DDBJ whole genome shotgun (WGS) entry which is preliminary data.</text>
</comment>
<feature type="transmembrane region" description="Helical" evidence="1">
    <location>
        <begin position="7"/>
        <end position="28"/>
    </location>
</feature>
<proteinExistence type="predicted"/>
<dbReference type="EMBL" id="JAUJQS010000047">
    <property type="protein sequence ID" value="MDN7570165.1"/>
    <property type="molecule type" value="Genomic_DNA"/>
</dbReference>
<keyword evidence="1" id="KW-0812">Transmembrane</keyword>
<feature type="transmembrane region" description="Helical" evidence="1">
    <location>
        <begin position="61"/>
        <end position="82"/>
    </location>
</feature>